<feature type="transmembrane region" description="Helical" evidence="1">
    <location>
        <begin position="151"/>
        <end position="171"/>
    </location>
</feature>
<keyword evidence="1" id="KW-1133">Transmembrane helix</keyword>
<sequence length="397" mass="42545">MPLNKVVAYIRSTAWMIFLLQWWTEPVPTGWLRSFLRDRKLDRTVRNLIGGYALIFAAICVALQFSDTGPRSTVGRVIVGVCAVGALGWAVRWAVGPWPSLREAVAFVVFADVGIAIACWQDSDPLAGLVGAVLFTPVGAYVSFFLGNRLLVAHVAWCGPMILALSSRLFAEGTVGAAMTAVVKVTSMLLVVVLIPAVIQFGIAVVRLDALAAQRDPLTGLLNRRGIYGEWQRLHGGLMRVHGVQGDRVVAAAIVDIDRFKSINDRYGHGTGDRVLVDLAEAFTGESIRGNTVGRSGGEEFLVVTICPAHAVVDFATRLREAVTATRPAGIMVTASVGVAAQPVASVAAAASREAIDVLTACADRAMYEAKRNGGNQSRILHPEYDSGDHYLWQPGV</sequence>
<name>A0A4R8S4N8_9MYCO</name>
<dbReference type="GO" id="GO:0005886">
    <property type="term" value="C:plasma membrane"/>
    <property type="evidence" value="ECO:0007669"/>
    <property type="project" value="TreeGrafter"/>
</dbReference>
<keyword evidence="1" id="KW-0812">Transmembrane</keyword>
<dbReference type="GO" id="GO:0043709">
    <property type="term" value="P:cell adhesion involved in single-species biofilm formation"/>
    <property type="evidence" value="ECO:0007669"/>
    <property type="project" value="TreeGrafter"/>
</dbReference>
<dbReference type="Gene3D" id="3.30.70.270">
    <property type="match status" value="1"/>
</dbReference>
<dbReference type="AlphaFoldDB" id="A0A4R8S4N8"/>
<feature type="transmembrane region" description="Helical" evidence="1">
    <location>
        <begin position="177"/>
        <end position="206"/>
    </location>
</feature>
<evidence type="ECO:0000313" key="4">
    <source>
        <dbReference type="Proteomes" id="UP000295117"/>
    </source>
</evidence>
<feature type="domain" description="GGDEF" evidence="2">
    <location>
        <begin position="248"/>
        <end position="383"/>
    </location>
</feature>
<dbReference type="SUPFAM" id="SSF55073">
    <property type="entry name" value="Nucleotide cyclase"/>
    <property type="match status" value="1"/>
</dbReference>
<dbReference type="EMBL" id="PECH01000006">
    <property type="protein sequence ID" value="TDZ83440.1"/>
    <property type="molecule type" value="Genomic_DNA"/>
</dbReference>
<dbReference type="RefSeq" id="WP_134071074.1">
    <property type="nucleotide sequence ID" value="NZ_PECH01000006.1"/>
</dbReference>
<dbReference type="InterPro" id="IPR029787">
    <property type="entry name" value="Nucleotide_cyclase"/>
</dbReference>
<gene>
    <name evidence="3" type="primary">ydaM_1</name>
    <name evidence="3" type="ORF">DE4585_02238</name>
</gene>
<dbReference type="SMART" id="SM00267">
    <property type="entry name" value="GGDEF"/>
    <property type="match status" value="1"/>
</dbReference>
<dbReference type="InterPro" id="IPR043128">
    <property type="entry name" value="Rev_trsase/Diguanyl_cyclase"/>
</dbReference>
<dbReference type="GO" id="GO:1902201">
    <property type="term" value="P:negative regulation of bacterial-type flagellum-dependent cell motility"/>
    <property type="evidence" value="ECO:0007669"/>
    <property type="project" value="TreeGrafter"/>
</dbReference>
<evidence type="ECO:0000313" key="3">
    <source>
        <dbReference type="EMBL" id="TDZ83440.1"/>
    </source>
</evidence>
<comment type="caution">
    <text evidence="3">The sequence shown here is derived from an EMBL/GenBank/DDBJ whole genome shotgun (WGS) entry which is preliminary data.</text>
</comment>
<feature type="transmembrane region" description="Helical" evidence="1">
    <location>
        <begin position="6"/>
        <end position="24"/>
    </location>
</feature>
<feature type="transmembrane region" description="Helical" evidence="1">
    <location>
        <begin position="77"/>
        <end position="95"/>
    </location>
</feature>
<dbReference type="Proteomes" id="UP000295117">
    <property type="component" value="Unassembled WGS sequence"/>
</dbReference>
<evidence type="ECO:0000256" key="1">
    <source>
        <dbReference type="SAM" id="Phobius"/>
    </source>
</evidence>
<feature type="transmembrane region" description="Helical" evidence="1">
    <location>
        <begin position="126"/>
        <end position="144"/>
    </location>
</feature>
<keyword evidence="3" id="KW-0808">Transferase</keyword>
<keyword evidence="3" id="KW-0548">Nucleotidyltransferase</keyword>
<dbReference type="InterPro" id="IPR050469">
    <property type="entry name" value="Diguanylate_Cyclase"/>
</dbReference>
<feature type="transmembrane region" description="Helical" evidence="1">
    <location>
        <begin position="45"/>
        <end position="65"/>
    </location>
</feature>
<dbReference type="NCBIfam" id="TIGR00254">
    <property type="entry name" value="GGDEF"/>
    <property type="match status" value="1"/>
</dbReference>
<keyword evidence="1" id="KW-0472">Membrane</keyword>
<protein>
    <submittedName>
        <fullName evidence="3">Putative diguanylate cyclase YdaM</fullName>
        <ecNumber evidence="3">2.7.7.65</ecNumber>
    </submittedName>
</protein>
<dbReference type="PANTHER" id="PTHR45138">
    <property type="entry name" value="REGULATORY COMPONENTS OF SENSORY TRANSDUCTION SYSTEM"/>
    <property type="match status" value="1"/>
</dbReference>
<dbReference type="GO" id="GO:0052621">
    <property type="term" value="F:diguanylate cyclase activity"/>
    <property type="evidence" value="ECO:0007669"/>
    <property type="project" value="UniProtKB-EC"/>
</dbReference>
<accession>A0A4R8S4N8</accession>
<dbReference type="CDD" id="cd01949">
    <property type="entry name" value="GGDEF"/>
    <property type="match status" value="1"/>
</dbReference>
<reference evidence="3 4" key="1">
    <citation type="journal article" date="2019" name="Sci. Rep.">
        <title>Extended insight into the Mycobacterium chelonae-abscessus complex through whole genome sequencing of Mycobacterium salmoniphilum outbreak and Mycobacterium salmoniphilum-like strains.</title>
        <authorList>
            <person name="Behra P.R.K."/>
            <person name="Das S."/>
            <person name="Pettersson B.M.F."/>
            <person name="Shirreff L."/>
            <person name="DuCote T."/>
            <person name="Jacobsson K.G."/>
            <person name="Ennis D.G."/>
            <person name="Kirsebom L.A."/>
        </authorList>
    </citation>
    <scope>NUCLEOTIDE SEQUENCE [LARGE SCALE GENOMIC DNA]</scope>
    <source>
        <strain evidence="3 4">DE 4585</strain>
    </source>
</reference>
<organism evidence="3 4">
    <name type="scientific">Mycobacteroides salmoniphilum</name>
    <dbReference type="NCBI Taxonomy" id="404941"/>
    <lineage>
        <taxon>Bacteria</taxon>
        <taxon>Bacillati</taxon>
        <taxon>Actinomycetota</taxon>
        <taxon>Actinomycetes</taxon>
        <taxon>Mycobacteriales</taxon>
        <taxon>Mycobacteriaceae</taxon>
        <taxon>Mycobacteroides</taxon>
    </lineage>
</organism>
<evidence type="ECO:0000259" key="2">
    <source>
        <dbReference type="PROSITE" id="PS50887"/>
    </source>
</evidence>
<dbReference type="InterPro" id="IPR000160">
    <property type="entry name" value="GGDEF_dom"/>
</dbReference>
<proteinExistence type="predicted"/>
<dbReference type="PANTHER" id="PTHR45138:SF9">
    <property type="entry name" value="DIGUANYLATE CYCLASE DGCM-RELATED"/>
    <property type="match status" value="1"/>
</dbReference>
<dbReference type="PROSITE" id="PS50887">
    <property type="entry name" value="GGDEF"/>
    <property type="match status" value="1"/>
</dbReference>
<dbReference type="Pfam" id="PF00990">
    <property type="entry name" value="GGDEF"/>
    <property type="match status" value="1"/>
</dbReference>
<dbReference type="EC" id="2.7.7.65" evidence="3"/>